<keyword evidence="1" id="KW-0540">Nuclease</keyword>
<dbReference type="EMBL" id="JAVDQF010000001">
    <property type="protein sequence ID" value="MDR6267783.1"/>
    <property type="molecule type" value="Genomic_DNA"/>
</dbReference>
<sequence>MRDPVFATRKSWTVDILAKHGDRKVAIEYDGFYWHSPAAKVEVDHRKSLDLLAAGYTVVRLREDDLPGLGIENEQYLEIQVFSRASRPSHIILQILTLLGGGDEDRKQ</sequence>
<keyword evidence="2" id="KW-1185">Reference proteome</keyword>
<comment type="caution">
    <text evidence="1">The sequence shown here is derived from an EMBL/GenBank/DDBJ whole genome shotgun (WGS) entry which is preliminary data.</text>
</comment>
<reference evidence="1 2" key="1">
    <citation type="submission" date="2023-07" db="EMBL/GenBank/DDBJ databases">
        <title>Sequencing the genomes of 1000 actinobacteria strains.</title>
        <authorList>
            <person name="Klenk H.-P."/>
        </authorList>
    </citation>
    <scope>NUCLEOTIDE SEQUENCE [LARGE SCALE GENOMIC DNA]</scope>
    <source>
        <strain evidence="1 2">DSM 14555</strain>
    </source>
</reference>
<gene>
    <name evidence="1" type="ORF">JOE69_000021</name>
</gene>
<dbReference type="GO" id="GO:0004519">
    <property type="term" value="F:endonuclease activity"/>
    <property type="evidence" value="ECO:0007669"/>
    <property type="project" value="UniProtKB-KW"/>
</dbReference>
<keyword evidence="1" id="KW-0378">Hydrolase</keyword>
<proteinExistence type="predicted"/>
<dbReference type="Proteomes" id="UP001185069">
    <property type="component" value="Unassembled WGS sequence"/>
</dbReference>
<evidence type="ECO:0000313" key="2">
    <source>
        <dbReference type="Proteomes" id="UP001185069"/>
    </source>
</evidence>
<evidence type="ECO:0000313" key="1">
    <source>
        <dbReference type="EMBL" id="MDR6267783.1"/>
    </source>
</evidence>
<name>A0ABU1J5U5_9MICC</name>
<dbReference type="RefSeq" id="WP_309795017.1">
    <property type="nucleotide sequence ID" value="NZ_BAAAHY010000006.1"/>
</dbReference>
<organism evidence="1 2">
    <name type="scientific">Arthrobacter russicus</name>
    <dbReference type="NCBI Taxonomy" id="172040"/>
    <lineage>
        <taxon>Bacteria</taxon>
        <taxon>Bacillati</taxon>
        <taxon>Actinomycetota</taxon>
        <taxon>Actinomycetes</taxon>
        <taxon>Micrococcales</taxon>
        <taxon>Micrococcaceae</taxon>
        <taxon>Arthrobacter</taxon>
    </lineage>
</organism>
<keyword evidence="1" id="KW-0255">Endonuclease</keyword>
<accession>A0ABU1J5U5</accession>
<dbReference type="Gene3D" id="3.40.960.10">
    <property type="entry name" value="VSR Endonuclease"/>
    <property type="match status" value="1"/>
</dbReference>
<protein>
    <submittedName>
        <fullName evidence="1">Very-short-patch-repair endonuclease</fullName>
    </submittedName>
</protein>